<accession>A0A1V4IM55</accession>
<gene>
    <name evidence="1" type="ORF">CLORY_27430</name>
</gene>
<organism evidence="1 2">
    <name type="scientific">Clostridium oryzae</name>
    <dbReference type="NCBI Taxonomy" id="1450648"/>
    <lineage>
        <taxon>Bacteria</taxon>
        <taxon>Bacillati</taxon>
        <taxon>Bacillota</taxon>
        <taxon>Clostridia</taxon>
        <taxon>Eubacteriales</taxon>
        <taxon>Clostridiaceae</taxon>
        <taxon>Clostridium</taxon>
    </lineage>
</organism>
<reference evidence="1 2" key="1">
    <citation type="submission" date="2017-03" db="EMBL/GenBank/DDBJ databases">
        <title>Genome sequence of Clostridium oryzae DSM 28571.</title>
        <authorList>
            <person name="Poehlein A."/>
            <person name="Daniel R."/>
        </authorList>
    </citation>
    <scope>NUCLEOTIDE SEQUENCE [LARGE SCALE GENOMIC DNA]</scope>
    <source>
        <strain evidence="1 2">DSM 28571</strain>
    </source>
</reference>
<dbReference type="STRING" id="1450648.CLORY_27430"/>
<comment type="caution">
    <text evidence="1">The sequence shown here is derived from an EMBL/GenBank/DDBJ whole genome shotgun (WGS) entry which is preliminary data.</text>
</comment>
<dbReference type="RefSeq" id="WP_079425402.1">
    <property type="nucleotide sequence ID" value="NZ_MZGV01000030.1"/>
</dbReference>
<evidence type="ECO:0000313" key="1">
    <source>
        <dbReference type="EMBL" id="OPJ60567.1"/>
    </source>
</evidence>
<dbReference type="Proteomes" id="UP000190080">
    <property type="component" value="Unassembled WGS sequence"/>
</dbReference>
<sequence length="241" mass="28411">MEISRISKNQEKYIQVKESIIHSTAFIATEDEKVIAVFEYRFNDFDKVEITRFCTFNECDKNEILNSFIDEIMYWNPFVKEIVCEKKKYIGIKEVFFNVGFKDGQMWTLKTQYKAEAFKILIKDIVPEQLTVEEDKYNKAMEWIDKPEDVVVCCVKIDDKIVSIDGHSRLVAASEKGFEYVYGFLEPGDTDIEFFKECLSWCEEAGVKSIADLSKRIVSVEEHKRLWVDRCQSYFSYKETE</sequence>
<dbReference type="EMBL" id="MZGV01000030">
    <property type="protein sequence ID" value="OPJ60567.1"/>
    <property type="molecule type" value="Genomic_DNA"/>
</dbReference>
<name>A0A1V4IM55_9CLOT</name>
<dbReference type="AlphaFoldDB" id="A0A1V4IM55"/>
<protein>
    <recommendedName>
        <fullName evidence="3">ParB-like nuclease domain protein</fullName>
    </recommendedName>
</protein>
<dbReference type="OrthoDB" id="1848647at2"/>
<proteinExistence type="predicted"/>
<evidence type="ECO:0008006" key="3">
    <source>
        <dbReference type="Google" id="ProtNLM"/>
    </source>
</evidence>
<keyword evidence="2" id="KW-1185">Reference proteome</keyword>
<evidence type="ECO:0000313" key="2">
    <source>
        <dbReference type="Proteomes" id="UP000190080"/>
    </source>
</evidence>